<dbReference type="EMBL" id="JAWQEG010001111">
    <property type="protein sequence ID" value="KAK3882273.1"/>
    <property type="molecule type" value="Genomic_DNA"/>
</dbReference>
<organism evidence="2 3">
    <name type="scientific">Petrolisthes cinctipes</name>
    <name type="common">Flat porcelain crab</name>
    <dbReference type="NCBI Taxonomy" id="88211"/>
    <lineage>
        <taxon>Eukaryota</taxon>
        <taxon>Metazoa</taxon>
        <taxon>Ecdysozoa</taxon>
        <taxon>Arthropoda</taxon>
        <taxon>Crustacea</taxon>
        <taxon>Multicrustacea</taxon>
        <taxon>Malacostraca</taxon>
        <taxon>Eumalacostraca</taxon>
        <taxon>Eucarida</taxon>
        <taxon>Decapoda</taxon>
        <taxon>Pleocyemata</taxon>
        <taxon>Anomura</taxon>
        <taxon>Galatheoidea</taxon>
        <taxon>Porcellanidae</taxon>
        <taxon>Petrolisthes</taxon>
    </lineage>
</organism>
<accession>A0AAE1G2U1</accession>
<reference evidence="2" key="1">
    <citation type="submission" date="2023-10" db="EMBL/GenBank/DDBJ databases">
        <title>Genome assemblies of two species of porcelain crab, Petrolisthes cinctipes and Petrolisthes manimaculis (Anomura: Porcellanidae).</title>
        <authorList>
            <person name="Angst P."/>
        </authorList>
    </citation>
    <scope>NUCLEOTIDE SEQUENCE</scope>
    <source>
        <strain evidence="2">PB745_01</strain>
        <tissue evidence="2">Gill</tissue>
    </source>
</reference>
<dbReference type="PRINTS" id="PR01217">
    <property type="entry name" value="PRICHEXTENSN"/>
</dbReference>
<feature type="compositionally biased region" description="Pro residues" evidence="1">
    <location>
        <begin position="1"/>
        <end position="11"/>
    </location>
</feature>
<feature type="region of interest" description="Disordered" evidence="1">
    <location>
        <begin position="81"/>
        <end position="175"/>
    </location>
</feature>
<keyword evidence="3" id="KW-1185">Reference proteome</keyword>
<protein>
    <submittedName>
        <fullName evidence="2">Uncharacterized protein</fullName>
    </submittedName>
</protein>
<dbReference type="Proteomes" id="UP001286313">
    <property type="component" value="Unassembled WGS sequence"/>
</dbReference>
<evidence type="ECO:0000256" key="1">
    <source>
        <dbReference type="SAM" id="MobiDB-lite"/>
    </source>
</evidence>
<name>A0AAE1G2U1_PETCI</name>
<comment type="caution">
    <text evidence="2">The sequence shown here is derived from an EMBL/GenBank/DDBJ whole genome shotgun (WGS) entry which is preliminary data.</text>
</comment>
<dbReference type="AlphaFoldDB" id="A0AAE1G2U1"/>
<gene>
    <name evidence="2" type="ORF">Pcinc_013351</name>
</gene>
<evidence type="ECO:0000313" key="2">
    <source>
        <dbReference type="EMBL" id="KAK3882273.1"/>
    </source>
</evidence>
<evidence type="ECO:0000313" key="3">
    <source>
        <dbReference type="Proteomes" id="UP001286313"/>
    </source>
</evidence>
<feature type="compositionally biased region" description="Pro residues" evidence="1">
    <location>
        <begin position="115"/>
        <end position="172"/>
    </location>
</feature>
<sequence length="275" mass="30059">MPTPPTRPPTPSVYSPRPHSPPPLTLTHDPTPHLPSLSHTRPHLPTSPLIHTTPLPTHSNLPFTAKPTLVLPTLLLPTHPFHPPPPHPLPHSTPFTPPPRPNPPASPRHTTFTPPASPRPTTFTPPPHTCLTPHPPTHPSCLTPPQPTPPPPHLLHPPPPNPPILPHPPPTHPSCLTPPHQSYLVGLPSFFHLVSSLQGTRLANTFSYFDKKRTGKRIKRADETSSKAEEWCMGSFSRMGQNGSGISVEEEESRAIRQGSLVKKRSMTGQMGKIM</sequence>
<feature type="compositionally biased region" description="Pro residues" evidence="1">
    <location>
        <begin position="81"/>
        <end position="106"/>
    </location>
</feature>
<feature type="region of interest" description="Disordered" evidence="1">
    <location>
        <begin position="1"/>
        <end position="55"/>
    </location>
</feature>
<proteinExistence type="predicted"/>